<dbReference type="RefSeq" id="WP_180305874.1">
    <property type="nucleotide sequence ID" value="NZ_CP058952.1"/>
</dbReference>
<dbReference type="Proteomes" id="UP000510822">
    <property type="component" value="Chromosome"/>
</dbReference>
<name>A0A7D5ZDV5_9NEIS</name>
<gene>
    <name evidence="2" type="ORF">HZU75_09595</name>
</gene>
<dbReference type="Pfam" id="PF07963">
    <property type="entry name" value="N_methyl"/>
    <property type="match status" value="1"/>
</dbReference>
<keyword evidence="1" id="KW-0472">Membrane</keyword>
<dbReference type="EMBL" id="CP058952">
    <property type="protein sequence ID" value="QLI81766.1"/>
    <property type="molecule type" value="Genomic_DNA"/>
</dbReference>
<keyword evidence="1" id="KW-1133">Transmembrane helix</keyword>
<dbReference type="InterPro" id="IPR012902">
    <property type="entry name" value="N_methyl_site"/>
</dbReference>
<evidence type="ECO:0000313" key="2">
    <source>
        <dbReference type="EMBL" id="QLI81766.1"/>
    </source>
</evidence>
<sequence>MVNKLAQQGFTLVELIFTLAIMSILLALAVPLSSRWSDDAQVRKAKATMERGYQQAKAIALRNPTGQTDTTIASASMVIANNILLVCNGQPDDCDAASAKWQEALPGKTFIVTGSTCSANAALEIGINSRGLRNDATSYKVCQGNSYETVEL</sequence>
<accession>A0A7D5ZDV5</accession>
<dbReference type="SUPFAM" id="SSF54523">
    <property type="entry name" value="Pili subunits"/>
    <property type="match status" value="1"/>
</dbReference>
<dbReference type="Gene3D" id="3.30.700.10">
    <property type="entry name" value="Glycoprotein, Type 4 Pilin"/>
    <property type="match status" value="1"/>
</dbReference>
<feature type="transmembrane region" description="Helical" evidence="1">
    <location>
        <begin position="12"/>
        <end position="32"/>
    </location>
</feature>
<evidence type="ECO:0000313" key="3">
    <source>
        <dbReference type="Proteomes" id="UP000510822"/>
    </source>
</evidence>
<protein>
    <submittedName>
        <fullName evidence="2">Type II secretion system protein</fullName>
    </submittedName>
</protein>
<dbReference type="AlphaFoldDB" id="A0A7D5ZDV5"/>
<dbReference type="InterPro" id="IPR045584">
    <property type="entry name" value="Pilin-like"/>
</dbReference>
<dbReference type="KEGG" id="cfon:HZU75_09595"/>
<keyword evidence="3" id="KW-1185">Reference proteome</keyword>
<organism evidence="2 3">
    <name type="scientific">Chitinibacter fontanus</name>
    <dbReference type="NCBI Taxonomy" id="1737446"/>
    <lineage>
        <taxon>Bacteria</taxon>
        <taxon>Pseudomonadati</taxon>
        <taxon>Pseudomonadota</taxon>
        <taxon>Betaproteobacteria</taxon>
        <taxon>Neisseriales</taxon>
        <taxon>Chitinibacteraceae</taxon>
        <taxon>Chitinibacter</taxon>
    </lineage>
</organism>
<dbReference type="NCBIfam" id="TIGR02532">
    <property type="entry name" value="IV_pilin_GFxxxE"/>
    <property type="match status" value="1"/>
</dbReference>
<evidence type="ECO:0000256" key="1">
    <source>
        <dbReference type="SAM" id="Phobius"/>
    </source>
</evidence>
<keyword evidence="1" id="KW-0812">Transmembrane</keyword>
<dbReference type="PROSITE" id="PS00409">
    <property type="entry name" value="PROKAR_NTER_METHYL"/>
    <property type="match status" value="1"/>
</dbReference>
<proteinExistence type="predicted"/>
<reference evidence="2 3" key="1">
    <citation type="journal article" date="2016" name="Int. J. Syst. Evol. Microbiol.">
        <title>Chitinibacter fontanus sp. nov., isolated from a spring.</title>
        <authorList>
            <person name="Sheu S.Y."/>
            <person name="Li Y.S."/>
            <person name="Young C.C."/>
            <person name="Chen W.M."/>
        </authorList>
    </citation>
    <scope>NUCLEOTIDE SEQUENCE [LARGE SCALE GENOMIC DNA]</scope>
    <source>
        <strain evidence="2 3">STM-7</strain>
    </source>
</reference>